<gene>
    <name evidence="2" type="ORF">CFOL_v3_17020</name>
</gene>
<dbReference type="AlphaFoldDB" id="A0A1Q3BZY4"/>
<feature type="region of interest" description="Disordered" evidence="1">
    <location>
        <begin position="426"/>
        <end position="457"/>
    </location>
</feature>
<protein>
    <submittedName>
        <fullName evidence="2">Uncharacterized protein</fullName>
    </submittedName>
</protein>
<evidence type="ECO:0000313" key="2">
    <source>
        <dbReference type="EMBL" id="GAV73536.1"/>
    </source>
</evidence>
<dbReference type="PANTHER" id="PTHR36071:SF1">
    <property type="entry name" value="DNA DOUBLE-STRAND BREAK REPAIR PROTEIN"/>
    <property type="match status" value="1"/>
</dbReference>
<dbReference type="STRING" id="3775.A0A1Q3BZY4"/>
<organism evidence="2 3">
    <name type="scientific">Cephalotus follicularis</name>
    <name type="common">Albany pitcher plant</name>
    <dbReference type="NCBI Taxonomy" id="3775"/>
    <lineage>
        <taxon>Eukaryota</taxon>
        <taxon>Viridiplantae</taxon>
        <taxon>Streptophyta</taxon>
        <taxon>Embryophyta</taxon>
        <taxon>Tracheophyta</taxon>
        <taxon>Spermatophyta</taxon>
        <taxon>Magnoliopsida</taxon>
        <taxon>eudicotyledons</taxon>
        <taxon>Gunneridae</taxon>
        <taxon>Pentapetalae</taxon>
        <taxon>rosids</taxon>
        <taxon>fabids</taxon>
        <taxon>Oxalidales</taxon>
        <taxon>Cephalotaceae</taxon>
        <taxon>Cephalotus</taxon>
    </lineage>
</organism>
<dbReference type="InParanoid" id="A0A1Q3BZY4"/>
<dbReference type="PANTHER" id="PTHR36071">
    <property type="entry name" value="DNA DOUBLE-STRAND BREAK REPAIR PROTEIN"/>
    <property type="match status" value="1"/>
</dbReference>
<dbReference type="EMBL" id="BDDD01001117">
    <property type="protein sequence ID" value="GAV73536.1"/>
    <property type="molecule type" value="Genomic_DNA"/>
</dbReference>
<name>A0A1Q3BZY4_CEPFO</name>
<dbReference type="OrthoDB" id="767974at2759"/>
<proteinExistence type="predicted"/>
<comment type="caution">
    <text evidence="2">The sequence shown here is derived from an EMBL/GenBank/DDBJ whole genome shotgun (WGS) entry which is preliminary data.</text>
</comment>
<reference evidence="3" key="1">
    <citation type="submission" date="2016-04" db="EMBL/GenBank/DDBJ databases">
        <title>Cephalotus genome sequencing.</title>
        <authorList>
            <person name="Fukushima K."/>
            <person name="Hasebe M."/>
            <person name="Fang X."/>
        </authorList>
    </citation>
    <scope>NUCLEOTIDE SEQUENCE [LARGE SCALE GENOMIC DNA]</scope>
    <source>
        <strain evidence="3">cv. St1</strain>
    </source>
</reference>
<dbReference type="Proteomes" id="UP000187406">
    <property type="component" value="Unassembled WGS sequence"/>
</dbReference>
<sequence length="706" mass="79264">MGLHQTDCNAILSQIKHQEKQLILKRRWLMGLPISKSESGEKLRKPKFSKHRSLPESFMREDDIFCETIKTHVEEAFGACASERENNSVEDCQKLFDTPDITKVLVSSLDSLTNQGLYRIVMIFTGGSAGLEKTRKKMKKFIRESLPNNCRHHNDNLSQKEIYMKLSLLLNDPKNFRENCLPFMRLTFESHRVAATKLLDRLEDLPTQTLLAMHRNLRGVRGGIQLKTQRHGWTREKLIHQVRKTSDVMLSELGKGDELQEPLSKAMAVAALSLELNGEGQDSSVNDFHQFSSELKSLQNEIVKAIYLLKTKVRFPELKTLKLLLDPNADVSNRCLRTAVRKMLTEYLFQCSNMHTLPNSLLEALAIINRSSRSAPHRRFPKGEIEEEVECILSVSAQAKQVLLDILPDYEFEHGYTDAYMEELEESDDGDGYDDGGGDDENDDCQPETKKFKSSRSHSVDIDYSIESTGESMPVDSRAITPIASGSGHPPCLTPNMKIYGNFAEKLEHEHFTRVASDSCCNNSSSPFLESRSDNGKSNSGTDQIQVCSIGKYGSSRIRGIPVILPNEKSNGDSFERHEVKLETGVDLGNPLDFFASDFSSGDVKFSPSEQSTHRNQYLAVQEVCDKTSMVAYDLIGCILEKFALEQGLGLDLSDTLYLRGGQVAKEKQSMPEDNVGSAMTIQAVEELMPYLPKGGIERLKELIGT</sequence>
<keyword evidence="3" id="KW-1185">Reference proteome</keyword>
<dbReference type="FunCoup" id="A0A1Q3BZY4">
    <property type="interactions" value="933"/>
</dbReference>
<feature type="compositionally biased region" description="Acidic residues" evidence="1">
    <location>
        <begin position="426"/>
        <end position="446"/>
    </location>
</feature>
<evidence type="ECO:0000313" key="3">
    <source>
        <dbReference type="Proteomes" id="UP000187406"/>
    </source>
</evidence>
<accession>A0A1Q3BZY4</accession>
<evidence type="ECO:0000256" key="1">
    <source>
        <dbReference type="SAM" id="MobiDB-lite"/>
    </source>
</evidence>